<dbReference type="GO" id="GO:0005737">
    <property type="term" value="C:cytoplasm"/>
    <property type="evidence" value="ECO:0007669"/>
    <property type="project" value="UniProtKB-SubCell"/>
</dbReference>
<dbReference type="PANTHER" id="PTHR14344:SF3">
    <property type="entry name" value="WD REPEAT-CONTAINING PROTEIN 6"/>
    <property type="match status" value="1"/>
</dbReference>
<accession>A0AAW0EMC8</accession>
<dbReference type="GO" id="GO:0030488">
    <property type="term" value="P:tRNA methylation"/>
    <property type="evidence" value="ECO:0007669"/>
    <property type="project" value="TreeGrafter"/>
</dbReference>
<dbReference type="InterPro" id="IPR051973">
    <property type="entry name" value="tRNA_Anticodon_Mtase-Reg"/>
</dbReference>
<dbReference type="PANTHER" id="PTHR14344">
    <property type="entry name" value="WD REPEAT PROTEIN"/>
    <property type="match status" value="1"/>
</dbReference>
<name>A0AAW0EMC8_9TRYP</name>
<proteinExistence type="predicted"/>
<evidence type="ECO:0000313" key="7">
    <source>
        <dbReference type="Proteomes" id="UP001430356"/>
    </source>
</evidence>
<dbReference type="Proteomes" id="UP001430356">
    <property type="component" value="Unassembled WGS sequence"/>
</dbReference>
<protein>
    <submittedName>
        <fullName evidence="6">Uncharacterized protein</fullName>
    </submittedName>
</protein>
<organism evidence="6 7">
    <name type="scientific">Novymonas esmeraldas</name>
    <dbReference type="NCBI Taxonomy" id="1808958"/>
    <lineage>
        <taxon>Eukaryota</taxon>
        <taxon>Discoba</taxon>
        <taxon>Euglenozoa</taxon>
        <taxon>Kinetoplastea</taxon>
        <taxon>Metakinetoplastina</taxon>
        <taxon>Trypanosomatida</taxon>
        <taxon>Trypanosomatidae</taxon>
        <taxon>Novymonas</taxon>
    </lineage>
</organism>
<keyword evidence="7" id="KW-1185">Reference proteome</keyword>
<keyword evidence="2" id="KW-0963">Cytoplasm</keyword>
<evidence type="ECO:0000256" key="4">
    <source>
        <dbReference type="ARBA" id="ARBA00022694"/>
    </source>
</evidence>
<comment type="subcellular location">
    <subcellularLocation>
        <location evidence="1">Cytoplasm</location>
    </subcellularLocation>
</comment>
<evidence type="ECO:0000256" key="1">
    <source>
        <dbReference type="ARBA" id="ARBA00004496"/>
    </source>
</evidence>
<dbReference type="EMBL" id="JAECZO010000030">
    <property type="protein sequence ID" value="KAK7194013.1"/>
    <property type="molecule type" value="Genomic_DNA"/>
</dbReference>
<keyword evidence="4" id="KW-0819">tRNA processing</keyword>
<keyword evidence="5" id="KW-0677">Repeat</keyword>
<reference evidence="6 7" key="1">
    <citation type="journal article" date="2021" name="MBio">
        <title>A New Model Trypanosomatid, Novymonas esmeraldas: Genomic Perception of Its 'Candidatus Pandoraea novymonadis' Endosymbiont.</title>
        <authorList>
            <person name="Zakharova A."/>
            <person name="Saura A."/>
            <person name="Butenko A."/>
            <person name="Podesvova L."/>
            <person name="Warmusova S."/>
            <person name="Kostygov A.Y."/>
            <person name="Nenarokova A."/>
            <person name="Lukes J."/>
            <person name="Opperdoes F.R."/>
            <person name="Yurchenko V."/>
        </authorList>
    </citation>
    <scope>NUCLEOTIDE SEQUENCE [LARGE SCALE GENOMIC DNA]</scope>
    <source>
        <strain evidence="6 7">E262AT.01</strain>
    </source>
</reference>
<keyword evidence="3" id="KW-0853">WD repeat</keyword>
<evidence type="ECO:0000256" key="5">
    <source>
        <dbReference type="ARBA" id="ARBA00022737"/>
    </source>
</evidence>
<comment type="caution">
    <text evidence="6">The sequence shown here is derived from an EMBL/GenBank/DDBJ whole genome shotgun (WGS) entry which is preliminary data.</text>
</comment>
<evidence type="ECO:0000256" key="2">
    <source>
        <dbReference type="ARBA" id="ARBA00022490"/>
    </source>
</evidence>
<sequence length="1474" mass="150636">MASAVPPVPTTASIQRHVLDAPITAITWSGADGGAGAVYFAAGNTLYRHPLPRCTSGAAEAPLTTTRRVVVAPPGTTISVVEVVETASRAPAAAATTARPLLLLLLGAADHVLAVHGDEDSDAVQPSCLDRRICCSSTILKVGAGRVLRIAADRERGIVLVHTATNELFCSALERIVDVLRAATATASSSSGGTLYADVSAQCAFTRVCGPRLGVVLAADGVVWHSRSAPTGTGGVASAAEETPTRVAYRLFSATYAGEVVEWEAEVVCCVGDGRGGVAVAPHRLAASAREGSIISRTQAHPSGCAIFAVRVRVTATPPDASTRPLSGGADVRWRTHLVSCSDDRSVALYERRDVRVAGRDTAEASPAALESGGGGWVLLWRGGGVTFARSRVFDVALYTTWDTARRCADVYVGAAGEDGSVQAIHVSPDAPESQSAAGVDGDAAAAPGEALCLVRPHQHRGHGAYRVAFAAPSPSSVTLLSGGFDGAVFAHTLAQPPAEEEEGEGTAEVADAGTSAHLRTDQLLLEPPVPTKAADHCGSGSITAAGGPPAMGCSPGSSSSRLDQVRVVHVDAEGRLLACTGRALCVRCDGPPVRSWWMPHPNVAAPTRVETAPADLGMPVALESVAACCRASVLQELHVVSVGCALIGTTTGALGVVPYSCAGAGLRGSRPVCAVAAASTAGDRERRRGTWVVHSFGKITHVAPLQVSSEQSAVSAAVGVATDATLNEFLVATSHVRRTVVLSRLQLVLSHLDLNESNDGGAAGVAHAASATPVALRAHAEWHTVGVYTDCPGALTTAVALVPACVGAVGAGVISCWLLLGDRNGCLLGTRCTVEHFSAGAAAASLVAVADVHRYVFAEHLRVAIVAMCAEVSAAGGATDGGSASPTTLLTVAGTGGVVEFVYLPRSSAKDARAAAAAALKAVALPARAREPLRLPFDVSSVLAVSPSLWVVQCGTVVSVLHRVPAQSSWVPVGSVGDVRAPRLLVARCRAGGGPAAAFFAHCSDGHTVVRVVVQPSLAVLLPSPAPPPPLQQCGGGGQTARLHGAGLPGKDFTCAAYAAAPLCCVLLGNEDSSLSLLPVPLSSSAVAGGRDSLGTPLSVCGAHHSNVLALAVLPRTEAQAELRFVSVGGGAMVNLWAADVVHSPLQLLDWWCGSDGLQQSPTAAAAATAVVAGELHSRAAPAPVEGSVAGARRIGRARHERQRGRCAASASASPAHTSRIPRFMAVAALGEDEFVVGSSDGTVLFFCVRDGDDAVEAGGADTSAATAVLVLTWQGGLDDEQPRPIMCVSAAADLVVAGDTSGVVYAMSAATHTVHDRVRLEASCVNAVSELHQLTDAACPGADAADAQRWRFAAVHDSGVAHVLALTVTTCSARVLRSATIHMLCSVSTGLTAGRSVRWPALSLPIVVVTEERLLEFDPEAAQRGDWRCLRAQRVNVRCVSGAAVMVEAPSDGRVFHRTHVAVVGQGVELLS</sequence>
<evidence type="ECO:0000256" key="3">
    <source>
        <dbReference type="ARBA" id="ARBA00022574"/>
    </source>
</evidence>
<gene>
    <name evidence="6" type="ORF">NESM_000313700</name>
</gene>
<evidence type="ECO:0000313" key="6">
    <source>
        <dbReference type="EMBL" id="KAK7194013.1"/>
    </source>
</evidence>